<reference evidence="2 3" key="1">
    <citation type="submission" date="2020-05" db="EMBL/GenBank/DDBJ databases">
        <authorList>
            <person name="Campoy J."/>
            <person name="Schneeberger K."/>
            <person name="Spophaly S."/>
        </authorList>
    </citation>
    <scope>NUCLEOTIDE SEQUENCE [LARGE SCALE GENOMIC DNA]</scope>
    <source>
        <strain evidence="2">PruArmRojPasFocal</strain>
    </source>
</reference>
<protein>
    <recommendedName>
        <fullName evidence="1">VOC domain-containing protein</fullName>
    </recommendedName>
</protein>
<dbReference type="PANTHER" id="PTHR47802:SF1">
    <property type="entry name" value="GLYOXALASE FAMILY PROTEIN, EXPRESSED"/>
    <property type="match status" value="1"/>
</dbReference>
<accession>A0A6J5TCB3</accession>
<feature type="domain" description="VOC" evidence="1">
    <location>
        <begin position="10"/>
        <end position="140"/>
    </location>
</feature>
<dbReference type="Gene3D" id="3.10.180.10">
    <property type="entry name" value="2,3-Dihydroxybiphenyl 1,2-Dioxygenase, domain 1"/>
    <property type="match status" value="1"/>
</dbReference>
<evidence type="ECO:0000313" key="2">
    <source>
        <dbReference type="EMBL" id="CAB4261526.1"/>
    </source>
</evidence>
<dbReference type="PROSITE" id="PS51819">
    <property type="entry name" value="VOC"/>
    <property type="match status" value="1"/>
</dbReference>
<dbReference type="CDD" id="cd07245">
    <property type="entry name" value="VOC_like"/>
    <property type="match status" value="1"/>
</dbReference>
<evidence type="ECO:0000259" key="1">
    <source>
        <dbReference type="PROSITE" id="PS51819"/>
    </source>
</evidence>
<dbReference type="EMBL" id="CAEKDK010000001">
    <property type="protein sequence ID" value="CAB4261526.1"/>
    <property type="molecule type" value="Genomic_DNA"/>
</dbReference>
<dbReference type="AlphaFoldDB" id="A0A6J5TCB3"/>
<dbReference type="InterPro" id="IPR029068">
    <property type="entry name" value="Glyas_Bleomycin-R_OHBP_Dase"/>
</dbReference>
<dbReference type="Pfam" id="PF00903">
    <property type="entry name" value="Glyoxalase"/>
    <property type="match status" value="1"/>
</dbReference>
<dbReference type="InterPro" id="IPR037523">
    <property type="entry name" value="VOC_core"/>
</dbReference>
<dbReference type="Proteomes" id="UP000507222">
    <property type="component" value="Unassembled WGS sequence"/>
</dbReference>
<dbReference type="SUPFAM" id="SSF54593">
    <property type="entry name" value="Glyoxalase/Bleomycin resistance protein/Dihydroxybiphenyl dioxygenase"/>
    <property type="match status" value="1"/>
</dbReference>
<evidence type="ECO:0000313" key="3">
    <source>
        <dbReference type="Proteomes" id="UP000507222"/>
    </source>
</evidence>
<dbReference type="InterPro" id="IPR004360">
    <property type="entry name" value="Glyas_Fos-R_dOase_dom"/>
</dbReference>
<organism evidence="2 3">
    <name type="scientific">Prunus armeniaca</name>
    <name type="common">Apricot</name>
    <name type="synonym">Armeniaca vulgaris</name>
    <dbReference type="NCBI Taxonomy" id="36596"/>
    <lineage>
        <taxon>Eukaryota</taxon>
        <taxon>Viridiplantae</taxon>
        <taxon>Streptophyta</taxon>
        <taxon>Embryophyta</taxon>
        <taxon>Tracheophyta</taxon>
        <taxon>Spermatophyta</taxon>
        <taxon>Magnoliopsida</taxon>
        <taxon>eudicotyledons</taxon>
        <taxon>Gunneridae</taxon>
        <taxon>Pentapetalae</taxon>
        <taxon>rosids</taxon>
        <taxon>fabids</taxon>
        <taxon>Rosales</taxon>
        <taxon>Rosaceae</taxon>
        <taxon>Amygdaloideae</taxon>
        <taxon>Amygdaleae</taxon>
        <taxon>Prunus</taxon>
    </lineage>
</organism>
<dbReference type="PANTHER" id="PTHR47802">
    <property type="entry name" value="GLYOXALASE FAMILY PROTEIN, EXPRESSED"/>
    <property type="match status" value="1"/>
</dbReference>
<name>A0A6J5TCB3_PRUAR</name>
<sequence length="183" mass="20510">MAAAVAEGVSLNHISRESSDIRRLANFYKEIFGFEEIESPNLEFKVIWLKGPGAFAFHLIERNPDYNLPEGPWSATSPVADPSHLPRGHHVCFSVSNFHSFVQTLKDKGIQTFEKSLPDGKIKQVFFFDPDGREESLSLLSSQFLNHTSLCRQWIGGCRSMNSTLTEKAAQNGQVDSHEAEDL</sequence>
<gene>
    <name evidence="2" type="ORF">CURHAP_LOCUS254</name>
</gene>
<proteinExistence type="predicted"/>